<sequence length="486" mass="52405">MTNLISDISSNNGAFAHLIDGCLATSTTMFDVINPSSETVLAKCPDASKEQLDRAVSAARRAFPQWKAKSYEERRNKVLRFCDGIQDRIDSLARLLTEEQGKPLVAAKAEVERALFIARHLVGIEIEPEVLRCEASGKAELHYKPLGVVGGITPWNVPIIMAVPKIAAALYTGNTMILKPSPYTPLTTLRLGEIALSIFPDGVMNILAGGNDLGQWMVEHPGIDKINFTGSVATGKKIMASASGNMKRLTLELGGNDAAIVLSDVDPQAVAGRLFQAAFANSGQVCQAIKRLYVHQDIYEAVIEELVRIARSVKVGDGLMSDVVLGPIQNKAQYQRVLDILEDTARQPGVRIYAGSQAPDTVGYFIAPIIVANIREGTRLVDEEPFGPILPVMSFTDIEDVIARANNTRFGLGASVWTTDIRKGAEIAGQLESGVAWVNHHVGTSPDLPFGGIKESGMGRANGAMGLKRHMEPQLLVLPSMTDSTI</sequence>
<reference evidence="6" key="1">
    <citation type="submission" date="2021-01" db="EMBL/GenBank/DDBJ databases">
        <title>Genome sequence of strain Noviherbaspirillum sp. DKR-6.</title>
        <authorList>
            <person name="Chaudhary D.K."/>
        </authorList>
    </citation>
    <scope>NUCLEOTIDE SEQUENCE</scope>
    <source>
        <strain evidence="6">DKR-6</strain>
    </source>
</reference>
<dbReference type="Gene3D" id="3.40.309.10">
    <property type="entry name" value="Aldehyde Dehydrogenase, Chain A, domain 2"/>
    <property type="match status" value="1"/>
</dbReference>
<comment type="similarity">
    <text evidence="1 4">Belongs to the aldehyde dehydrogenase family.</text>
</comment>
<evidence type="ECO:0000259" key="5">
    <source>
        <dbReference type="Pfam" id="PF00171"/>
    </source>
</evidence>
<evidence type="ECO:0000256" key="4">
    <source>
        <dbReference type="RuleBase" id="RU003345"/>
    </source>
</evidence>
<organism evidence="6 7">
    <name type="scientific">Noviherbaspirillum pedocola</name>
    <dbReference type="NCBI Taxonomy" id="2801341"/>
    <lineage>
        <taxon>Bacteria</taxon>
        <taxon>Pseudomonadati</taxon>
        <taxon>Pseudomonadota</taxon>
        <taxon>Betaproteobacteria</taxon>
        <taxon>Burkholderiales</taxon>
        <taxon>Oxalobacteraceae</taxon>
        <taxon>Noviherbaspirillum</taxon>
    </lineage>
</organism>
<evidence type="ECO:0000256" key="3">
    <source>
        <dbReference type="PROSITE-ProRule" id="PRU10007"/>
    </source>
</evidence>
<dbReference type="GO" id="GO:0016620">
    <property type="term" value="F:oxidoreductase activity, acting on the aldehyde or oxo group of donors, NAD or NADP as acceptor"/>
    <property type="evidence" value="ECO:0007669"/>
    <property type="project" value="InterPro"/>
</dbReference>
<keyword evidence="2 4" id="KW-0560">Oxidoreductase</keyword>
<dbReference type="EMBL" id="JAEPBG010000022">
    <property type="protein sequence ID" value="MBK4738536.1"/>
    <property type="molecule type" value="Genomic_DNA"/>
</dbReference>
<dbReference type="FunFam" id="3.40.605.10:FF:000007">
    <property type="entry name" value="NAD/NADP-dependent betaine aldehyde dehydrogenase"/>
    <property type="match status" value="1"/>
</dbReference>
<evidence type="ECO:0000256" key="1">
    <source>
        <dbReference type="ARBA" id="ARBA00009986"/>
    </source>
</evidence>
<evidence type="ECO:0000256" key="2">
    <source>
        <dbReference type="ARBA" id="ARBA00023002"/>
    </source>
</evidence>
<gene>
    <name evidence="6" type="ORF">JJB74_28295</name>
</gene>
<dbReference type="PROSITE" id="PS00687">
    <property type="entry name" value="ALDEHYDE_DEHYDR_GLU"/>
    <property type="match status" value="1"/>
</dbReference>
<dbReference type="InterPro" id="IPR016162">
    <property type="entry name" value="Ald_DH_N"/>
</dbReference>
<dbReference type="SUPFAM" id="SSF53720">
    <property type="entry name" value="ALDH-like"/>
    <property type="match status" value="1"/>
</dbReference>
<dbReference type="InterPro" id="IPR015590">
    <property type="entry name" value="Aldehyde_DH_dom"/>
</dbReference>
<dbReference type="CDD" id="cd07106">
    <property type="entry name" value="ALDH_AldA-AAD23400"/>
    <property type="match status" value="1"/>
</dbReference>
<dbReference type="AlphaFoldDB" id="A0A934W4H6"/>
<accession>A0A934W4H6</accession>
<evidence type="ECO:0000313" key="7">
    <source>
        <dbReference type="Proteomes" id="UP000622890"/>
    </source>
</evidence>
<feature type="domain" description="Aldehyde dehydrogenase" evidence="5">
    <location>
        <begin position="27"/>
        <end position="473"/>
    </location>
</feature>
<dbReference type="Gene3D" id="3.40.605.10">
    <property type="entry name" value="Aldehyde Dehydrogenase, Chain A, domain 1"/>
    <property type="match status" value="1"/>
</dbReference>
<dbReference type="InterPro" id="IPR029510">
    <property type="entry name" value="Ald_DH_CS_GLU"/>
</dbReference>
<protein>
    <submittedName>
        <fullName evidence="6">Aldehyde dehydrogenase family protein</fullName>
    </submittedName>
</protein>
<dbReference type="InterPro" id="IPR016161">
    <property type="entry name" value="Ald_DH/histidinol_DH"/>
</dbReference>
<dbReference type="Proteomes" id="UP000622890">
    <property type="component" value="Unassembled WGS sequence"/>
</dbReference>
<dbReference type="PANTHER" id="PTHR11699">
    <property type="entry name" value="ALDEHYDE DEHYDROGENASE-RELATED"/>
    <property type="match status" value="1"/>
</dbReference>
<proteinExistence type="inferred from homology"/>
<dbReference type="Pfam" id="PF00171">
    <property type="entry name" value="Aldedh"/>
    <property type="match status" value="1"/>
</dbReference>
<evidence type="ECO:0000313" key="6">
    <source>
        <dbReference type="EMBL" id="MBK4738536.1"/>
    </source>
</evidence>
<dbReference type="RefSeq" id="WP_200597841.1">
    <property type="nucleotide sequence ID" value="NZ_JAEPBG010000022.1"/>
</dbReference>
<keyword evidence="7" id="KW-1185">Reference proteome</keyword>
<comment type="caution">
    <text evidence="6">The sequence shown here is derived from an EMBL/GenBank/DDBJ whole genome shotgun (WGS) entry which is preliminary data.</text>
</comment>
<dbReference type="InterPro" id="IPR044086">
    <property type="entry name" value="LUC3-like"/>
</dbReference>
<feature type="active site" evidence="3">
    <location>
        <position position="252"/>
    </location>
</feature>
<dbReference type="InterPro" id="IPR016163">
    <property type="entry name" value="Ald_DH_C"/>
</dbReference>
<name>A0A934W4H6_9BURK</name>